<comment type="caution">
    <text evidence="1">The sequence shown here is derived from an EMBL/GenBank/DDBJ whole genome shotgun (WGS) entry which is preliminary data.</text>
</comment>
<organism evidence="1 2">
    <name type="scientific">Cochliobolus sativus</name>
    <name type="common">Common root rot and spot blotch fungus</name>
    <name type="synonym">Bipolaris sorokiniana</name>
    <dbReference type="NCBI Taxonomy" id="45130"/>
    <lineage>
        <taxon>Eukaryota</taxon>
        <taxon>Fungi</taxon>
        <taxon>Dikarya</taxon>
        <taxon>Ascomycota</taxon>
        <taxon>Pezizomycotina</taxon>
        <taxon>Dothideomycetes</taxon>
        <taxon>Pleosporomycetidae</taxon>
        <taxon>Pleosporales</taxon>
        <taxon>Pleosporineae</taxon>
        <taxon>Pleosporaceae</taxon>
        <taxon>Bipolaris</taxon>
    </lineage>
</organism>
<evidence type="ECO:0000313" key="1">
    <source>
        <dbReference type="EMBL" id="KAF5854087.1"/>
    </source>
</evidence>
<gene>
    <name evidence="1" type="ORF">GGP41_006863</name>
</gene>
<dbReference type="EMBL" id="WNKQ01000001">
    <property type="protein sequence ID" value="KAF5854087.1"/>
    <property type="molecule type" value="Genomic_DNA"/>
</dbReference>
<evidence type="ECO:0000313" key="2">
    <source>
        <dbReference type="Proteomes" id="UP000624244"/>
    </source>
</evidence>
<proteinExistence type="predicted"/>
<accession>A0A8H6DZT0</accession>
<protein>
    <submittedName>
        <fullName evidence="1">Uncharacterized protein</fullName>
    </submittedName>
</protein>
<reference evidence="1" key="1">
    <citation type="submission" date="2019-11" db="EMBL/GenBank/DDBJ databases">
        <title>Bipolaris sorokiniana Genome sequencing.</title>
        <authorList>
            <person name="Wang H."/>
        </authorList>
    </citation>
    <scope>NUCLEOTIDE SEQUENCE</scope>
</reference>
<name>A0A8H6DZT0_COCSA</name>
<dbReference type="AlphaFoldDB" id="A0A8H6DZT0"/>
<dbReference type="Proteomes" id="UP000624244">
    <property type="component" value="Unassembled WGS sequence"/>
</dbReference>
<sequence>MRGTTYTSIEALSALDSGGEGLDQASKYDLIYGGMAIRTGRLQEAKEETRPIGGTVGAAASQAESLAPPSPSPYHGGSMCMLAGRSSLKHGKLLHATKV</sequence>